<name>A0ABP3ZDQ9_9ACTN</name>
<dbReference type="InterPro" id="IPR005146">
    <property type="entry name" value="B3/B4_tRNA-bd"/>
</dbReference>
<keyword evidence="3" id="KW-1185">Reference proteome</keyword>
<dbReference type="RefSeq" id="WP_343949130.1">
    <property type="nucleotide sequence ID" value="NZ_BAAAHQ010000007.1"/>
</dbReference>
<organism evidence="2 3">
    <name type="scientific">Nonomuraea longicatena</name>
    <dbReference type="NCBI Taxonomy" id="83682"/>
    <lineage>
        <taxon>Bacteria</taxon>
        <taxon>Bacillati</taxon>
        <taxon>Actinomycetota</taxon>
        <taxon>Actinomycetes</taxon>
        <taxon>Streptosporangiales</taxon>
        <taxon>Streptosporangiaceae</taxon>
        <taxon>Nonomuraea</taxon>
    </lineage>
</organism>
<dbReference type="PANTHER" id="PTHR39209:SF2">
    <property type="entry name" value="CYTOPLASMIC PROTEIN"/>
    <property type="match status" value="1"/>
</dbReference>
<evidence type="ECO:0000313" key="3">
    <source>
        <dbReference type="Proteomes" id="UP001501578"/>
    </source>
</evidence>
<evidence type="ECO:0000313" key="2">
    <source>
        <dbReference type="EMBL" id="GAA0919199.1"/>
    </source>
</evidence>
<feature type="domain" description="B3/B4 tRNA-binding" evidence="1">
    <location>
        <begin position="59"/>
        <end position="210"/>
    </location>
</feature>
<accession>A0ABP3ZDQ9</accession>
<dbReference type="PANTHER" id="PTHR39209">
    <property type="match status" value="1"/>
</dbReference>
<reference evidence="3" key="1">
    <citation type="journal article" date="2019" name="Int. J. Syst. Evol. Microbiol.">
        <title>The Global Catalogue of Microorganisms (GCM) 10K type strain sequencing project: providing services to taxonomists for standard genome sequencing and annotation.</title>
        <authorList>
            <consortium name="The Broad Institute Genomics Platform"/>
            <consortium name="The Broad Institute Genome Sequencing Center for Infectious Disease"/>
            <person name="Wu L."/>
            <person name="Ma J."/>
        </authorList>
    </citation>
    <scope>NUCLEOTIDE SEQUENCE [LARGE SCALE GENOMIC DNA]</scope>
    <source>
        <strain evidence="3">JCM 11136</strain>
    </source>
</reference>
<proteinExistence type="predicted"/>
<dbReference type="Proteomes" id="UP001501578">
    <property type="component" value="Unassembled WGS sequence"/>
</dbReference>
<evidence type="ECO:0000259" key="1">
    <source>
        <dbReference type="SMART" id="SM00873"/>
    </source>
</evidence>
<sequence length="237" mass="25308">MHFQHSDEIWSDFPELVAGVLVATGITADAAVEPRLEPFNERAAARLTAGTEADLPEIQAWRRTFARMGLKPTRYRCASESLLRRFRKEGALPSIHPLVDLCNAVSLAFAIPVAALDLAGVSGSLQVGYATGDETYLTLSGEPEHPEAGEVIFADAAGHAHARRWSNRQSGRSAVRETTRDVLIVAEGMHASAAEDVAGLTAALAAAIGEVWATPVRTAALTRTEPRFEIALRTGAG</sequence>
<dbReference type="EMBL" id="BAAAHQ010000007">
    <property type="protein sequence ID" value="GAA0919199.1"/>
    <property type="molecule type" value="Genomic_DNA"/>
</dbReference>
<gene>
    <name evidence="2" type="ORF">GCM10009560_16640</name>
</gene>
<protein>
    <submittedName>
        <fullName evidence="2">Phenylalanine--tRNA ligase beta subunit-related protein</fullName>
    </submittedName>
</protein>
<dbReference type="Pfam" id="PF03483">
    <property type="entry name" value="B3_4"/>
    <property type="match status" value="1"/>
</dbReference>
<dbReference type="SMART" id="SM00873">
    <property type="entry name" value="B3_4"/>
    <property type="match status" value="1"/>
</dbReference>
<dbReference type="InterPro" id="IPR020825">
    <property type="entry name" value="Phe-tRNA_synthase-like_B3/B4"/>
</dbReference>
<dbReference type="SUPFAM" id="SSF56037">
    <property type="entry name" value="PheT/TilS domain"/>
    <property type="match status" value="1"/>
</dbReference>
<dbReference type="Gene3D" id="3.50.40.10">
    <property type="entry name" value="Phenylalanyl-trna Synthetase, Chain B, domain 3"/>
    <property type="match status" value="1"/>
</dbReference>
<dbReference type="GO" id="GO:0016874">
    <property type="term" value="F:ligase activity"/>
    <property type="evidence" value="ECO:0007669"/>
    <property type="project" value="UniProtKB-KW"/>
</dbReference>
<keyword evidence="2" id="KW-0436">Ligase</keyword>
<comment type="caution">
    <text evidence="2">The sequence shown here is derived from an EMBL/GenBank/DDBJ whole genome shotgun (WGS) entry which is preliminary data.</text>
</comment>